<dbReference type="PANTHER" id="PTHR10953:SF102">
    <property type="entry name" value="ADENYLYLTRANSFERASE AND SULFURTRANSFERASE MOCS3"/>
    <property type="match status" value="1"/>
</dbReference>
<dbReference type="AlphaFoldDB" id="A0A4Y6UAT3"/>
<dbReference type="Pfam" id="PF00899">
    <property type="entry name" value="ThiF"/>
    <property type="match status" value="1"/>
</dbReference>
<reference evidence="2 3" key="1">
    <citation type="submission" date="2019-03" db="EMBL/GenBank/DDBJ databases">
        <title>The complete genome sequence of Swingsia_sp. F3b2 LMG30590(T).</title>
        <authorList>
            <person name="Chua K.-O."/>
            <person name="Chan K.-G."/>
            <person name="See-Too W.-S."/>
        </authorList>
    </citation>
    <scope>NUCLEOTIDE SEQUENCE [LARGE SCALE GENOMIC DNA]</scope>
    <source>
        <strain evidence="2 3">F3b2</strain>
    </source>
</reference>
<evidence type="ECO:0000313" key="3">
    <source>
        <dbReference type="Proteomes" id="UP000318709"/>
    </source>
</evidence>
<feature type="domain" description="Rhodanese" evidence="1">
    <location>
        <begin position="251"/>
        <end position="315"/>
    </location>
</feature>
<dbReference type="RefSeq" id="WP_141443396.1">
    <property type="nucleotide sequence ID" value="NZ_CP038231.1"/>
</dbReference>
<dbReference type="PANTHER" id="PTHR10953">
    <property type="entry name" value="UBIQUITIN-ACTIVATING ENZYME E1"/>
    <property type="match status" value="1"/>
</dbReference>
<dbReference type="EMBL" id="CP038231">
    <property type="protein sequence ID" value="QDH13688.1"/>
    <property type="molecule type" value="Genomic_DNA"/>
</dbReference>
<dbReference type="Proteomes" id="UP000318709">
    <property type="component" value="Chromosome"/>
</dbReference>
<dbReference type="Gene3D" id="3.40.50.720">
    <property type="entry name" value="NAD(P)-binding Rossmann-like Domain"/>
    <property type="match status" value="1"/>
</dbReference>
<dbReference type="InterPro" id="IPR000594">
    <property type="entry name" value="ThiF_NAD_FAD-bd"/>
</dbReference>
<evidence type="ECO:0000259" key="1">
    <source>
        <dbReference type="PROSITE" id="PS50206"/>
    </source>
</evidence>
<dbReference type="SUPFAM" id="SSF69572">
    <property type="entry name" value="Activating enzymes of the ubiquitin-like proteins"/>
    <property type="match status" value="1"/>
</dbReference>
<dbReference type="InterPro" id="IPR045886">
    <property type="entry name" value="ThiF/MoeB/HesA"/>
</dbReference>
<dbReference type="InterPro" id="IPR036873">
    <property type="entry name" value="Rhodanese-like_dom_sf"/>
</dbReference>
<dbReference type="SUPFAM" id="SSF52821">
    <property type="entry name" value="Rhodanese/Cell cycle control phosphatase"/>
    <property type="match status" value="1"/>
</dbReference>
<dbReference type="GO" id="GO:0004792">
    <property type="term" value="F:thiosulfate-cyanide sulfurtransferase activity"/>
    <property type="evidence" value="ECO:0007669"/>
    <property type="project" value="TreeGrafter"/>
</dbReference>
<gene>
    <name evidence="2" type="ORF">E3E12_05230</name>
</gene>
<proteinExistence type="predicted"/>
<organism evidence="2 3">
    <name type="scientific">Formicincola oecophyllae</name>
    <dbReference type="NCBI Taxonomy" id="2558361"/>
    <lineage>
        <taxon>Bacteria</taxon>
        <taxon>Pseudomonadati</taxon>
        <taxon>Pseudomonadota</taxon>
        <taxon>Alphaproteobacteria</taxon>
        <taxon>Acetobacterales</taxon>
        <taxon>Acetobacteraceae</taxon>
        <taxon>Formicincola</taxon>
    </lineage>
</organism>
<sequence>MNALWEARYETQMRLPQLGPAGQAKLARSHVLVVGAGALGCAVLPWLVGAGVGTVRLVDGDRVEPGNLHRQTLYTECDVGAAKAKVAANHLAARNGTVNIIAEAAMATPHTMRPWVGEADVVLDCADNAATSFLLDDACAALGRPFISAGVEGVDGHVGAFQAGVTPLLRDVFPAMGEGGCEQAGLLGPVAGLMGALQAQMAMAVLLGMAPSPLGTVLCWHGARWAMERMTLGGPVVGNQPPCPVVTLADLKPDDVVWDIRPAMAWPAVPGAVRALPGGLPPQKRVVILCQQGARASLEAAALRKAGHANLALCATVLEGAP</sequence>
<dbReference type="InterPro" id="IPR035985">
    <property type="entry name" value="Ubiquitin-activating_enz"/>
</dbReference>
<accession>A0A4Y6UAT3</accession>
<dbReference type="KEGG" id="swf:E3E12_05230"/>
<dbReference type="GO" id="GO:0008641">
    <property type="term" value="F:ubiquitin-like modifier activating enzyme activity"/>
    <property type="evidence" value="ECO:0007669"/>
    <property type="project" value="InterPro"/>
</dbReference>
<dbReference type="CDD" id="cd00757">
    <property type="entry name" value="ThiF_MoeB_HesA_family"/>
    <property type="match status" value="1"/>
</dbReference>
<dbReference type="PROSITE" id="PS50206">
    <property type="entry name" value="RHODANESE_3"/>
    <property type="match status" value="1"/>
</dbReference>
<name>A0A4Y6UAT3_9PROT</name>
<evidence type="ECO:0000313" key="2">
    <source>
        <dbReference type="EMBL" id="QDH13688.1"/>
    </source>
</evidence>
<dbReference type="OrthoDB" id="9804286at2"/>
<dbReference type="GO" id="GO:0016779">
    <property type="term" value="F:nucleotidyltransferase activity"/>
    <property type="evidence" value="ECO:0007669"/>
    <property type="project" value="TreeGrafter"/>
</dbReference>
<dbReference type="InterPro" id="IPR001763">
    <property type="entry name" value="Rhodanese-like_dom"/>
</dbReference>
<keyword evidence="3" id="KW-1185">Reference proteome</keyword>
<dbReference type="GO" id="GO:0005737">
    <property type="term" value="C:cytoplasm"/>
    <property type="evidence" value="ECO:0007669"/>
    <property type="project" value="TreeGrafter"/>
</dbReference>
<protein>
    <submittedName>
        <fullName evidence="2">HesA/MoeB/ThiF family protein</fullName>
    </submittedName>
</protein>